<dbReference type="EMBL" id="DRHL01000123">
    <property type="protein sequence ID" value="HEB13755.1"/>
    <property type="molecule type" value="Genomic_DNA"/>
</dbReference>
<comment type="caution">
    <text evidence="1">The sequence shown here is derived from an EMBL/GenBank/DDBJ whole genome shotgun (WGS) entry which is preliminary data.</text>
</comment>
<proteinExistence type="predicted"/>
<evidence type="ECO:0000313" key="1">
    <source>
        <dbReference type="EMBL" id="HEB13755.1"/>
    </source>
</evidence>
<dbReference type="AlphaFoldDB" id="A0A7C1SQ33"/>
<organism evidence="1">
    <name type="scientific">candidate division CPR3 bacterium</name>
    <dbReference type="NCBI Taxonomy" id="2268181"/>
    <lineage>
        <taxon>Bacteria</taxon>
        <taxon>Bacteria division CPR3</taxon>
    </lineage>
</organism>
<name>A0A7C1SQ33_UNCC3</name>
<protein>
    <submittedName>
        <fullName evidence="1">Uncharacterized protein</fullName>
    </submittedName>
</protein>
<reference evidence="1" key="1">
    <citation type="journal article" date="2020" name="mSystems">
        <title>Genome- and Community-Level Interaction Insights into Carbon Utilization and Element Cycling Functions of Hydrothermarchaeota in Hydrothermal Sediment.</title>
        <authorList>
            <person name="Zhou Z."/>
            <person name="Liu Y."/>
            <person name="Xu W."/>
            <person name="Pan J."/>
            <person name="Luo Z.H."/>
            <person name="Li M."/>
        </authorList>
    </citation>
    <scope>NUCLEOTIDE SEQUENCE [LARGE SCALE GENOMIC DNA]</scope>
    <source>
        <strain evidence="1">HyVt-369</strain>
    </source>
</reference>
<sequence>MLKISKEGAYALIKRDKEFSATIKEAVLLAEAWWMTMGRKNLRRKTFRDVLWYMNMKNRFGWKDKHDVTSGDKPLAPAQVVKLPIRPGNKRDKEK</sequence>
<dbReference type="Proteomes" id="UP000885695">
    <property type="component" value="Unassembled WGS sequence"/>
</dbReference>
<accession>A0A7C1SQ33</accession>
<gene>
    <name evidence="1" type="ORF">ENI13_02110</name>
</gene>